<evidence type="ECO:0000256" key="1">
    <source>
        <dbReference type="SAM" id="Coils"/>
    </source>
</evidence>
<protein>
    <submittedName>
        <fullName evidence="2">Uncharacterized protein</fullName>
    </submittedName>
</protein>
<dbReference type="Proteomes" id="UP000236749">
    <property type="component" value="Segment"/>
</dbReference>
<accession>L7Y7M0</accession>
<name>L7Y7M0_9VIRU</name>
<evidence type="ECO:0000313" key="3">
    <source>
        <dbReference type="Proteomes" id="UP000236749"/>
    </source>
</evidence>
<evidence type="ECO:0000313" key="2">
    <source>
        <dbReference type="EMBL" id="AGD93008.1"/>
    </source>
</evidence>
<dbReference type="EMBL" id="JX885207">
    <property type="protein sequence ID" value="AGD93008.1"/>
    <property type="molecule type" value="Genomic_DNA"/>
</dbReference>
<organism evidence="2 3">
    <name type="scientific">Megavirus lba</name>
    <dbReference type="NCBI Taxonomy" id="1235314"/>
    <lineage>
        <taxon>Viruses</taxon>
        <taxon>Varidnaviria</taxon>
        <taxon>Bamfordvirae</taxon>
        <taxon>Nucleocytoviricota</taxon>
        <taxon>Megaviricetes</taxon>
        <taxon>Imitervirales</taxon>
        <taxon>Mimiviridae</taxon>
        <taxon>Megamimivirinae</taxon>
        <taxon>Megavirus</taxon>
        <taxon>Megavirus chilense</taxon>
    </lineage>
</organism>
<keyword evidence="1" id="KW-0175">Coiled coil</keyword>
<feature type="coiled-coil region" evidence="1">
    <location>
        <begin position="39"/>
        <end position="102"/>
    </location>
</feature>
<sequence>MKYKFNHKKFEELIIFSSKDSKIIQNQFESIAKKYIGHIKEISYKLRDLENAMKISELEHVNEKLKYDNEISHLKMQNEIIELKYKNEITEKDKEIRRLRSNGSKSNKNK</sequence>
<gene>
    <name evidence="2" type="ORF">LBA_01090</name>
</gene>
<proteinExistence type="predicted"/>
<reference evidence="2 3" key="1">
    <citation type="journal article" date="2013" name="Clin. Infect. Dis.">
        <title>First isolation of Mimivirus in a patient with pneumonia.</title>
        <authorList>
            <person name="Saadi H."/>
            <person name="Pagnier I."/>
            <person name="Colson P."/>
            <person name="Cherif J.K."/>
            <person name="Beji M."/>
            <person name="Boughalmi M."/>
            <person name="Azza S."/>
            <person name="Armstrong N."/>
            <person name="Robert C."/>
            <person name="Fournous G."/>
            <person name="La Scola B."/>
            <person name="Raoult D."/>
        </authorList>
    </citation>
    <scope>NUCLEOTIDE SEQUENCE [LARGE SCALE GENOMIC DNA]</scope>
    <source>
        <strain evidence="2">LBA111</strain>
    </source>
</reference>